<name>A0A6A5GQJ2_CAERE</name>
<feature type="compositionally biased region" description="Acidic residues" evidence="1">
    <location>
        <begin position="57"/>
        <end position="79"/>
    </location>
</feature>
<feature type="region of interest" description="Disordered" evidence="1">
    <location>
        <begin position="101"/>
        <end position="137"/>
    </location>
</feature>
<evidence type="ECO:0000313" key="2">
    <source>
        <dbReference type="EMBL" id="KAF1756739.1"/>
    </source>
</evidence>
<dbReference type="GeneID" id="9803741"/>
<feature type="compositionally biased region" description="Basic and acidic residues" evidence="1">
    <location>
        <begin position="80"/>
        <end position="89"/>
    </location>
</feature>
<dbReference type="Proteomes" id="UP000483820">
    <property type="component" value="Chromosome IV"/>
</dbReference>
<accession>A0A6A5GQJ2</accession>
<feature type="compositionally biased region" description="Basic and acidic residues" evidence="1">
    <location>
        <begin position="124"/>
        <end position="137"/>
    </location>
</feature>
<gene>
    <name evidence="2" type="ORF">GCK72_013193</name>
</gene>
<dbReference type="CTD" id="9803741"/>
<evidence type="ECO:0000256" key="1">
    <source>
        <dbReference type="SAM" id="MobiDB-lite"/>
    </source>
</evidence>
<proteinExistence type="predicted"/>
<sequence length="137" mass="15057">MSSQEPTISNFLNGKPSIAPVEQSALLSRLRTFLPQLAQANENMPAESTADAFQIENVEEESSDDSSDDDSDAEDVAEESTEKAEVSQRIEIDLDVFKEKNSTVDGRDVSVQNVESLPVAFQSKPEESPKKPLIEEL</sequence>
<dbReference type="KEGG" id="crq:GCK72_013193"/>
<dbReference type="AlphaFoldDB" id="A0A6A5GQJ2"/>
<evidence type="ECO:0000313" key="3">
    <source>
        <dbReference type="Proteomes" id="UP000483820"/>
    </source>
</evidence>
<feature type="region of interest" description="Disordered" evidence="1">
    <location>
        <begin position="38"/>
        <end position="89"/>
    </location>
</feature>
<dbReference type="RefSeq" id="XP_003091770.2">
    <property type="nucleotide sequence ID" value="XM_003091722.2"/>
</dbReference>
<dbReference type="EMBL" id="WUAV01000004">
    <property type="protein sequence ID" value="KAF1756739.1"/>
    <property type="molecule type" value="Genomic_DNA"/>
</dbReference>
<protein>
    <submittedName>
        <fullName evidence="2">Uncharacterized protein</fullName>
    </submittedName>
</protein>
<comment type="caution">
    <text evidence="2">The sequence shown here is derived from an EMBL/GenBank/DDBJ whole genome shotgun (WGS) entry which is preliminary data.</text>
</comment>
<organism evidence="2 3">
    <name type="scientific">Caenorhabditis remanei</name>
    <name type="common">Caenorhabditis vulgaris</name>
    <dbReference type="NCBI Taxonomy" id="31234"/>
    <lineage>
        <taxon>Eukaryota</taxon>
        <taxon>Metazoa</taxon>
        <taxon>Ecdysozoa</taxon>
        <taxon>Nematoda</taxon>
        <taxon>Chromadorea</taxon>
        <taxon>Rhabditida</taxon>
        <taxon>Rhabditina</taxon>
        <taxon>Rhabditomorpha</taxon>
        <taxon>Rhabditoidea</taxon>
        <taxon>Rhabditidae</taxon>
        <taxon>Peloderinae</taxon>
        <taxon>Caenorhabditis</taxon>
    </lineage>
</organism>
<reference evidence="2 3" key="1">
    <citation type="submission" date="2019-12" db="EMBL/GenBank/DDBJ databases">
        <title>Chromosome-level assembly of the Caenorhabditis remanei genome.</title>
        <authorList>
            <person name="Teterina A.A."/>
            <person name="Willis J.H."/>
            <person name="Phillips P.C."/>
        </authorList>
    </citation>
    <scope>NUCLEOTIDE SEQUENCE [LARGE SCALE GENOMIC DNA]</scope>
    <source>
        <strain evidence="2 3">PX506</strain>
        <tissue evidence="2">Whole organism</tissue>
    </source>
</reference>